<comment type="caution">
    <text evidence="2">The sequence shown here is derived from an EMBL/GenBank/DDBJ whole genome shotgun (WGS) entry which is preliminary data.</text>
</comment>
<name>A0ABP5JZ24_9MICC</name>
<proteinExistence type="predicted"/>
<evidence type="ECO:0000256" key="1">
    <source>
        <dbReference type="SAM" id="MobiDB-lite"/>
    </source>
</evidence>
<feature type="compositionally biased region" description="Basic and acidic residues" evidence="1">
    <location>
        <begin position="144"/>
        <end position="155"/>
    </location>
</feature>
<protein>
    <submittedName>
        <fullName evidence="2">Uncharacterized protein</fullName>
    </submittedName>
</protein>
<reference evidence="3" key="1">
    <citation type="journal article" date="2019" name="Int. J. Syst. Evol. Microbiol.">
        <title>The Global Catalogue of Microorganisms (GCM) 10K type strain sequencing project: providing services to taxonomists for standard genome sequencing and annotation.</title>
        <authorList>
            <consortium name="The Broad Institute Genomics Platform"/>
            <consortium name="The Broad Institute Genome Sequencing Center for Infectious Disease"/>
            <person name="Wu L."/>
            <person name="Ma J."/>
        </authorList>
    </citation>
    <scope>NUCLEOTIDE SEQUENCE [LARGE SCALE GENOMIC DNA]</scope>
    <source>
        <strain evidence="3">JCM 15921</strain>
    </source>
</reference>
<feature type="compositionally biased region" description="Basic and acidic residues" evidence="1">
    <location>
        <begin position="22"/>
        <end position="37"/>
    </location>
</feature>
<gene>
    <name evidence="2" type="ORF">GCM10009825_00550</name>
</gene>
<evidence type="ECO:0000313" key="3">
    <source>
        <dbReference type="Proteomes" id="UP001500102"/>
    </source>
</evidence>
<dbReference type="Proteomes" id="UP001500102">
    <property type="component" value="Unassembled WGS sequence"/>
</dbReference>
<organism evidence="2 3">
    <name type="scientific">Arthrobacter humicola</name>
    <dbReference type="NCBI Taxonomy" id="409291"/>
    <lineage>
        <taxon>Bacteria</taxon>
        <taxon>Bacillati</taxon>
        <taxon>Actinomycetota</taxon>
        <taxon>Actinomycetes</taxon>
        <taxon>Micrococcales</taxon>
        <taxon>Micrococcaceae</taxon>
        <taxon>Arthrobacter</taxon>
    </lineage>
</organism>
<feature type="region of interest" description="Disordered" evidence="1">
    <location>
        <begin position="1"/>
        <end position="48"/>
    </location>
</feature>
<keyword evidence="3" id="KW-1185">Reference proteome</keyword>
<sequence length="174" mass="18542">MDPQALKQRPFARHPPPPQLTDAHRVLARDNGPRGESHPVACASHPPAQLKLRGTSVLPEAADLRQDVTPHRAHTCREDGQETGGRLRPPGHPAAAAAYQVYDPRGRTGSEGPFAAPHGADSVGTATPDVEGLQHPVHGPPGEDGVRGKEHEHLPRGTAHAQVQCRPVSRRRGG</sequence>
<feature type="compositionally biased region" description="Basic and acidic residues" evidence="1">
    <location>
        <begin position="64"/>
        <end position="80"/>
    </location>
</feature>
<accession>A0ABP5JZ24</accession>
<evidence type="ECO:0000313" key="2">
    <source>
        <dbReference type="EMBL" id="GAA2124733.1"/>
    </source>
</evidence>
<feature type="region of interest" description="Disordered" evidence="1">
    <location>
        <begin position="64"/>
        <end position="174"/>
    </location>
</feature>
<dbReference type="EMBL" id="BAAAQB010000001">
    <property type="protein sequence ID" value="GAA2124733.1"/>
    <property type="molecule type" value="Genomic_DNA"/>
</dbReference>